<reference evidence="1 2" key="1">
    <citation type="submission" date="2014-06" db="EMBL/GenBank/DDBJ databases">
        <title>Draft genome sequence of Paenibacillus sp. MSt1.</title>
        <authorList>
            <person name="Aw Y.K."/>
            <person name="Ong K.S."/>
            <person name="Gan H.M."/>
            <person name="Lee S.M."/>
        </authorList>
    </citation>
    <scope>NUCLEOTIDE SEQUENCE [LARGE SCALE GENOMIC DNA]</scope>
    <source>
        <strain evidence="1 2">MSt1</strain>
    </source>
</reference>
<dbReference type="EMBL" id="JNVM01000036">
    <property type="protein sequence ID" value="KEQ22523.1"/>
    <property type="molecule type" value="Genomic_DNA"/>
</dbReference>
<proteinExistence type="predicted"/>
<gene>
    <name evidence="1" type="ORF">ET33_22815</name>
</gene>
<accession>A0A081NVQ0</accession>
<dbReference type="eggNOG" id="ENOG502ZCMX">
    <property type="taxonomic scope" value="Bacteria"/>
</dbReference>
<keyword evidence="2" id="KW-1185">Reference proteome</keyword>
<dbReference type="Proteomes" id="UP000028123">
    <property type="component" value="Unassembled WGS sequence"/>
</dbReference>
<evidence type="ECO:0000313" key="2">
    <source>
        <dbReference type="Proteomes" id="UP000028123"/>
    </source>
</evidence>
<dbReference type="RefSeq" id="WP_036691055.1">
    <property type="nucleotide sequence ID" value="NZ_JNVM01000036.1"/>
</dbReference>
<protein>
    <submittedName>
        <fullName evidence="1">Uncharacterized protein</fullName>
    </submittedName>
</protein>
<comment type="caution">
    <text evidence="1">The sequence shown here is derived from an EMBL/GenBank/DDBJ whole genome shotgun (WGS) entry which is preliminary data.</text>
</comment>
<name>A0A081NVQ0_9BACL</name>
<evidence type="ECO:0000313" key="1">
    <source>
        <dbReference type="EMBL" id="KEQ22523.1"/>
    </source>
</evidence>
<dbReference type="OrthoDB" id="2988380at2"/>
<organism evidence="1 2">
    <name type="scientific">Paenibacillus tyrfis</name>
    <dbReference type="NCBI Taxonomy" id="1501230"/>
    <lineage>
        <taxon>Bacteria</taxon>
        <taxon>Bacillati</taxon>
        <taxon>Bacillota</taxon>
        <taxon>Bacilli</taxon>
        <taxon>Bacillales</taxon>
        <taxon>Paenibacillaceae</taxon>
        <taxon>Paenibacillus</taxon>
    </lineage>
</organism>
<dbReference type="AlphaFoldDB" id="A0A081NVQ0"/>
<sequence length="360" mass="41235">MDDVSLLKLGLSEDEKNSFDKNKVEFNKRVGSLLKVSRADAKNAECFICGKECSSFCNSHLVPQFCLQNISVEGKFYHSGNLVDMPMLDKDKGIGEAGTFKIICRECDSSVFSDYENPEAYYQGPTDKMLAQIAMKNNLKNISKRQLEIQLYRNMAKEFGKHELMSQMEGIGSTDLEEYIDEFNYAKKACQSKWDNNYYLSYFESIPYVVPIAFQNNIALVSDLEGGTINDIYNHLSDYVIKSVHICVFPLANHSVVMMFCRNGENRYSKFFKQFKKLSSEEKLKVINYIIFSYSEDYYFYKGIDQEIFGNESLKDVAKTTSVSVADSPFADSLTAAKETYDLNKRDTIPNFFSETYKVV</sequence>